<dbReference type="EMBL" id="AMRM01000001">
    <property type="protein sequence ID" value="EKF20955.1"/>
    <property type="molecule type" value="Genomic_DNA"/>
</dbReference>
<dbReference type="STRING" id="391937.NA2_01215"/>
<comment type="caution">
    <text evidence="3">The sequence shown here is derived from an EMBL/GenBank/DDBJ whole genome shotgun (WGS) entry which is preliminary data.</text>
</comment>
<dbReference type="SUPFAM" id="SSF51430">
    <property type="entry name" value="NAD(P)-linked oxidoreductase"/>
    <property type="match status" value="1"/>
</dbReference>
<keyword evidence="1" id="KW-0560">Oxidoreductase</keyword>
<dbReference type="InterPro" id="IPR036812">
    <property type="entry name" value="NAD(P)_OxRdtase_dom_sf"/>
</dbReference>
<dbReference type="Gene3D" id="3.20.20.100">
    <property type="entry name" value="NADP-dependent oxidoreductase domain"/>
    <property type="match status" value="1"/>
</dbReference>
<dbReference type="PANTHER" id="PTHR43364:SF4">
    <property type="entry name" value="NAD(P)-LINKED OXIDOREDUCTASE SUPERFAMILY PROTEIN"/>
    <property type="match status" value="1"/>
</dbReference>
<name>K2MJQ9_9HYPH</name>
<dbReference type="AlphaFoldDB" id="K2MJQ9"/>
<dbReference type="PRINTS" id="PR00069">
    <property type="entry name" value="ALDKETRDTASE"/>
</dbReference>
<feature type="domain" description="NADP-dependent oxidoreductase" evidence="2">
    <location>
        <begin position="31"/>
        <end position="355"/>
    </location>
</feature>
<keyword evidence="4" id="KW-1185">Reference proteome</keyword>
<dbReference type="InterPro" id="IPR023210">
    <property type="entry name" value="NADP_OxRdtase_dom"/>
</dbReference>
<dbReference type="InterPro" id="IPR020471">
    <property type="entry name" value="AKR"/>
</dbReference>
<dbReference type="GO" id="GO:0016491">
    <property type="term" value="F:oxidoreductase activity"/>
    <property type="evidence" value="ECO:0007669"/>
    <property type="project" value="UniProtKB-KW"/>
</dbReference>
<dbReference type="PATRIC" id="fig|391937.3.peg.253"/>
<sequence length="364" mass="40483">MVVRPHRFQHPENSIMEKRRLGRSELMVSQICLGTMTFGEQNSEQEAHAQMDLAAERGVNFLDMAELYPIPPKPETQGRTELYVGSWIKARGNRADTIIASKVVGRTDNDWFRGGRSSRLVRADIVDAIDKSLARLQTDYIDLYQIHWPDREIPFGSNPMRVTALSEPVADETPIAETLAVFAELVKAGKIRHFGLSNESSWGTMRYVLEAERGVGPRPIALQNSYSLVNRTYEVNLAETCQREGIGLLAYSPLAQGYLSGKYDNGALPEGSRKALFDRLQRYEKPGAAEAFAAYNAMAREFGLTPARFAHAFVNARPFIAANIIGATTMAQLEEALSSIDVGWTAEMQEAVDGLHQRIGNPCF</sequence>
<dbReference type="Proteomes" id="UP000006786">
    <property type="component" value="Unassembled WGS sequence"/>
</dbReference>
<organism evidence="3 4">
    <name type="scientific">Nitratireductor pacificus pht-3B</name>
    <dbReference type="NCBI Taxonomy" id="391937"/>
    <lineage>
        <taxon>Bacteria</taxon>
        <taxon>Pseudomonadati</taxon>
        <taxon>Pseudomonadota</taxon>
        <taxon>Alphaproteobacteria</taxon>
        <taxon>Hyphomicrobiales</taxon>
        <taxon>Phyllobacteriaceae</taxon>
        <taxon>Nitratireductor</taxon>
    </lineage>
</organism>
<evidence type="ECO:0000313" key="4">
    <source>
        <dbReference type="Proteomes" id="UP000006786"/>
    </source>
</evidence>
<evidence type="ECO:0000259" key="2">
    <source>
        <dbReference type="Pfam" id="PF00248"/>
    </source>
</evidence>
<dbReference type="CDD" id="cd19094">
    <property type="entry name" value="AKR_Tas-like"/>
    <property type="match status" value="1"/>
</dbReference>
<dbReference type="eggNOG" id="COG0667">
    <property type="taxonomic scope" value="Bacteria"/>
</dbReference>
<evidence type="ECO:0000256" key="1">
    <source>
        <dbReference type="ARBA" id="ARBA00023002"/>
    </source>
</evidence>
<evidence type="ECO:0000313" key="3">
    <source>
        <dbReference type="EMBL" id="EKF20955.1"/>
    </source>
</evidence>
<reference evidence="3 4" key="1">
    <citation type="journal article" date="2012" name="J. Bacteriol.">
        <title>Genome Sequence of Nitratireductor pacificus Type Strain pht-3B.</title>
        <authorList>
            <person name="Lai Q."/>
            <person name="Li G."/>
            <person name="Shao Z."/>
        </authorList>
    </citation>
    <scope>NUCLEOTIDE SEQUENCE [LARGE SCALE GENOMIC DNA]</scope>
    <source>
        <strain evidence="4">pht-3B</strain>
    </source>
</reference>
<gene>
    <name evidence="3" type="ORF">NA2_01215</name>
</gene>
<protein>
    <submittedName>
        <fullName evidence="3">Aldo/keto reductase</fullName>
    </submittedName>
</protein>
<dbReference type="PANTHER" id="PTHR43364">
    <property type="entry name" value="NADH-SPECIFIC METHYLGLYOXAL REDUCTASE-RELATED"/>
    <property type="match status" value="1"/>
</dbReference>
<dbReference type="InterPro" id="IPR050523">
    <property type="entry name" value="AKR_Detox_Biosynth"/>
</dbReference>
<proteinExistence type="predicted"/>
<accession>K2MJQ9</accession>
<dbReference type="Pfam" id="PF00248">
    <property type="entry name" value="Aldo_ket_red"/>
    <property type="match status" value="1"/>
</dbReference>